<dbReference type="Proteomes" id="UP000829999">
    <property type="component" value="Chromosome 27"/>
</dbReference>
<dbReference type="RefSeq" id="XP_035430982.2">
    <property type="nucleotide sequence ID" value="XM_035575089.2"/>
</dbReference>
<keyword evidence="2" id="KW-1185">Reference proteome</keyword>
<protein>
    <submittedName>
        <fullName evidence="3">Myosin-M heavy chain-like</fullName>
    </submittedName>
</protein>
<evidence type="ECO:0000313" key="3">
    <source>
        <dbReference type="RefSeq" id="XP_035430982.2"/>
    </source>
</evidence>
<organism evidence="2 3">
    <name type="scientific">Spodoptera frugiperda</name>
    <name type="common">Fall armyworm</name>
    <dbReference type="NCBI Taxonomy" id="7108"/>
    <lineage>
        <taxon>Eukaryota</taxon>
        <taxon>Metazoa</taxon>
        <taxon>Ecdysozoa</taxon>
        <taxon>Arthropoda</taxon>
        <taxon>Hexapoda</taxon>
        <taxon>Insecta</taxon>
        <taxon>Pterygota</taxon>
        <taxon>Neoptera</taxon>
        <taxon>Endopterygota</taxon>
        <taxon>Lepidoptera</taxon>
        <taxon>Glossata</taxon>
        <taxon>Ditrysia</taxon>
        <taxon>Noctuoidea</taxon>
        <taxon>Noctuidae</taxon>
        <taxon>Amphipyrinae</taxon>
        <taxon>Spodoptera</taxon>
    </lineage>
</organism>
<reference evidence="3" key="1">
    <citation type="submission" date="2025-08" db="UniProtKB">
        <authorList>
            <consortium name="RefSeq"/>
        </authorList>
    </citation>
    <scope>IDENTIFICATION</scope>
    <source>
        <tissue evidence="3">Whole larval tissue</tissue>
    </source>
</reference>
<gene>
    <name evidence="3" type="primary">LOC118263248</name>
</gene>
<sequence length="337" mass="37494">MFGFKASLNFYNGSRRKTKKERAELGAVLSVTGAYRTNRDDSFGYNYPDTRKSTPALNNNQPMPAAAPPPVRPIRQAKSTSDLILDKNLPPNLRPENPGVSKDPRGAEQDPRNNRIPDKSKERKLDAQIRVDKQRLEEQKKLEKQRIEEQKKLEKQRIAEQKKRDKLLLKEQARKEKLRREMEKQSKKSKAPPPPMANGANKANPVAQVRQPQPQTLPPGANPVAQLRQQPQPSTSNAQPTQMTNSTNTLESSISKSSGPPPYSAAKPEGEKDATGNVTYAKPEEEDSWDLISKHRENMNRAAAAAAATAASKSAAKQTVMDLNYKIGEESKDNSEA</sequence>
<dbReference type="GeneID" id="118263248"/>
<proteinExistence type="predicted"/>
<accession>A0A9R0CVV4</accession>
<dbReference type="OrthoDB" id="7473823at2759"/>
<feature type="region of interest" description="Disordered" evidence="1">
    <location>
        <begin position="37"/>
        <end position="290"/>
    </location>
</feature>
<name>A0A9R0CVV4_SPOFR</name>
<evidence type="ECO:0000313" key="2">
    <source>
        <dbReference type="Proteomes" id="UP000829999"/>
    </source>
</evidence>
<dbReference type="AlphaFoldDB" id="A0A9R0CVV4"/>
<feature type="compositionally biased region" description="Low complexity" evidence="1">
    <location>
        <begin position="55"/>
        <end position="64"/>
    </location>
</feature>
<feature type="compositionally biased region" description="Basic and acidic residues" evidence="1">
    <location>
        <begin position="102"/>
        <end position="186"/>
    </location>
</feature>
<feature type="compositionally biased region" description="Polar residues" evidence="1">
    <location>
        <begin position="227"/>
        <end position="258"/>
    </location>
</feature>
<evidence type="ECO:0000256" key="1">
    <source>
        <dbReference type="SAM" id="MobiDB-lite"/>
    </source>
</evidence>